<evidence type="ECO:0000313" key="2">
    <source>
        <dbReference type="Proteomes" id="UP000319711"/>
    </source>
</evidence>
<evidence type="ECO:0000313" key="1">
    <source>
        <dbReference type="EMBL" id="QDH49686.1"/>
    </source>
</evidence>
<dbReference type="EMBL" id="MN038177">
    <property type="protein sequence ID" value="QDH49686.1"/>
    <property type="molecule type" value="Genomic_DNA"/>
</dbReference>
<proteinExistence type="predicted"/>
<protein>
    <submittedName>
        <fullName evidence="1">Uncharacterized protein</fullName>
    </submittedName>
</protein>
<name>A0A514A8U2_9CAUD</name>
<keyword evidence="2" id="KW-1185">Reference proteome</keyword>
<organism evidence="1 2">
    <name type="scientific">Pantoea phage Kyle</name>
    <dbReference type="NCBI Taxonomy" id="2589665"/>
    <lineage>
        <taxon>Viruses</taxon>
        <taxon>Duplodnaviria</taxon>
        <taxon>Heunggongvirae</taxon>
        <taxon>Uroviricota</taxon>
        <taxon>Caudoviricetes</taxon>
        <taxon>Lindbergviridae</taxon>
        <taxon>Kylevirus</taxon>
        <taxon>Kylevirus kyle</taxon>
    </lineage>
</organism>
<accession>A0A514A8U2</accession>
<gene>
    <name evidence="1" type="primary">98</name>
    <name evidence="1" type="ORF">KYLE_96</name>
</gene>
<dbReference type="RefSeq" id="YP_009849928.1">
    <property type="nucleotide sequence ID" value="NC_048796.1"/>
</dbReference>
<sequence>MVMTEEDRVLLDFRSCATSIGNTLECPHLTLSRVNNVRKHLVRHEAVKDAAPYMNYLLHVLTCEAYRKRGIKYYGC</sequence>
<dbReference type="GeneID" id="55620340"/>
<dbReference type="Proteomes" id="UP000319711">
    <property type="component" value="Segment"/>
</dbReference>
<dbReference type="KEGG" id="vg:55620340"/>
<reference evidence="1 2" key="1">
    <citation type="submission" date="2019-06" db="EMBL/GenBank/DDBJ databases">
        <authorList>
            <person name="Fakulujo A."/>
            <person name="Fiaz D."/>
            <person name="Garg S."/>
            <person name="Gordon G."/>
            <person name="Haider Z."/>
            <person name="Hale A."/>
            <person name="Hodges K."/>
            <person name="Jacob L."/>
            <person name="Kandil F."/>
            <person name="Kincaid V."/>
            <person name="Melchor-Guerra M."/>
            <person name="Morrelli A."/>
            <person name="Morris R."/>
            <person name="Nawaz M."/>
            <person name="Nguyen N."/>
            <person name="Omair A."/>
            <person name="Pray J."/>
            <person name="Saleem H."/>
            <person name="Saravane K."/>
            <person name="Sharma A."/>
            <person name="Singh A."/>
            <person name="Walston M."/>
            <person name="Zaman H."/>
            <person name="Puthuveetil N."/>
            <person name="Do L."/>
            <person name="Islam N."/>
            <person name="Johnson A."/>
        </authorList>
    </citation>
    <scope>NUCLEOTIDE SEQUENCE [LARGE SCALE GENOMIC DNA]</scope>
</reference>